<sequence length="246" mass="26128">MAAVANKKITLITGGNAGIGFEIAAQLLAHADSHILLGARSADRGQAAVDDLRARNLPGSLEVLPLDVSKEDSIAAAATIVGEKFGRLDNLVNNAGIMRGEGSLADQMKEFFVINTLGPALMGQYFHPLLLANESVARIVHVTSGAGSISMRLAPPTGEGANIIAVPYRVSKAGQNMVFACQTHELRDTNVKVFLYGPGPTQSRTNTIKAFKTTAEGARPAVEMLEGKRDDDVGKFVHYGFEELGW</sequence>
<dbReference type="PRINTS" id="PR00081">
    <property type="entry name" value="GDHRDH"/>
</dbReference>
<dbReference type="PANTHER" id="PTHR43544:SF32">
    <property type="entry name" value="CHAIN DEHYDROGENASE, PUTATIVE (AFU_ORTHOLOGUE AFUA_5G01530)-RELATED"/>
    <property type="match status" value="1"/>
</dbReference>
<proteinExistence type="inferred from homology"/>
<evidence type="ECO:0008006" key="4">
    <source>
        <dbReference type="Google" id="ProtNLM"/>
    </source>
</evidence>
<comment type="caution">
    <text evidence="2">The sequence shown here is derived from an EMBL/GenBank/DDBJ whole genome shotgun (WGS) entry which is preliminary data.</text>
</comment>
<dbReference type="EMBL" id="CAJPDQ010000035">
    <property type="protein sequence ID" value="CAF9930359.1"/>
    <property type="molecule type" value="Genomic_DNA"/>
</dbReference>
<dbReference type="Proteomes" id="UP000664169">
    <property type="component" value="Unassembled WGS sequence"/>
</dbReference>
<gene>
    <name evidence="2" type="ORF">GOMPHAMPRED_005632</name>
</gene>
<dbReference type="SUPFAM" id="SSF51735">
    <property type="entry name" value="NAD(P)-binding Rossmann-fold domains"/>
    <property type="match status" value="1"/>
</dbReference>
<dbReference type="InterPro" id="IPR051468">
    <property type="entry name" value="Fungal_SecMetab_SDRs"/>
</dbReference>
<name>A0A8H3FW66_9LECA</name>
<evidence type="ECO:0000256" key="1">
    <source>
        <dbReference type="ARBA" id="ARBA00006484"/>
    </source>
</evidence>
<dbReference type="InterPro" id="IPR002347">
    <property type="entry name" value="SDR_fam"/>
</dbReference>
<evidence type="ECO:0000313" key="2">
    <source>
        <dbReference type="EMBL" id="CAF9930359.1"/>
    </source>
</evidence>
<protein>
    <recommendedName>
        <fullName evidence="4">NAD(P)-binding protein</fullName>
    </recommendedName>
</protein>
<accession>A0A8H3FW66</accession>
<dbReference type="GO" id="GO:0016491">
    <property type="term" value="F:oxidoreductase activity"/>
    <property type="evidence" value="ECO:0007669"/>
    <property type="project" value="TreeGrafter"/>
</dbReference>
<dbReference type="PANTHER" id="PTHR43544">
    <property type="entry name" value="SHORT-CHAIN DEHYDROGENASE/REDUCTASE"/>
    <property type="match status" value="1"/>
</dbReference>
<evidence type="ECO:0000313" key="3">
    <source>
        <dbReference type="Proteomes" id="UP000664169"/>
    </source>
</evidence>
<organism evidence="2 3">
    <name type="scientific">Gomphillus americanus</name>
    <dbReference type="NCBI Taxonomy" id="1940652"/>
    <lineage>
        <taxon>Eukaryota</taxon>
        <taxon>Fungi</taxon>
        <taxon>Dikarya</taxon>
        <taxon>Ascomycota</taxon>
        <taxon>Pezizomycotina</taxon>
        <taxon>Lecanoromycetes</taxon>
        <taxon>OSLEUM clade</taxon>
        <taxon>Ostropomycetidae</taxon>
        <taxon>Ostropales</taxon>
        <taxon>Graphidaceae</taxon>
        <taxon>Gomphilloideae</taxon>
        <taxon>Gomphillus</taxon>
    </lineage>
</organism>
<comment type="similarity">
    <text evidence="1">Belongs to the short-chain dehydrogenases/reductases (SDR) family.</text>
</comment>
<dbReference type="GO" id="GO:0019748">
    <property type="term" value="P:secondary metabolic process"/>
    <property type="evidence" value="ECO:0007669"/>
    <property type="project" value="TreeGrafter"/>
</dbReference>
<dbReference type="OrthoDB" id="1933717at2759"/>
<dbReference type="InterPro" id="IPR036291">
    <property type="entry name" value="NAD(P)-bd_dom_sf"/>
</dbReference>
<dbReference type="AlphaFoldDB" id="A0A8H3FW66"/>
<dbReference type="GO" id="GO:0005737">
    <property type="term" value="C:cytoplasm"/>
    <property type="evidence" value="ECO:0007669"/>
    <property type="project" value="TreeGrafter"/>
</dbReference>
<keyword evidence="3" id="KW-1185">Reference proteome</keyword>
<reference evidence="2" key="1">
    <citation type="submission" date="2021-03" db="EMBL/GenBank/DDBJ databases">
        <authorList>
            <person name="Tagirdzhanova G."/>
        </authorList>
    </citation>
    <scope>NUCLEOTIDE SEQUENCE</scope>
</reference>
<dbReference type="Gene3D" id="3.40.50.720">
    <property type="entry name" value="NAD(P)-binding Rossmann-like Domain"/>
    <property type="match status" value="1"/>
</dbReference>
<dbReference type="Pfam" id="PF00106">
    <property type="entry name" value="adh_short"/>
    <property type="match status" value="1"/>
</dbReference>